<comment type="similarity">
    <text evidence="1 7">Belongs to the RecO family.</text>
</comment>
<evidence type="ECO:0000313" key="11">
    <source>
        <dbReference type="EMBL" id="KRU11636.1"/>
    </source>
</evidence>
<evidence type="ECO:0000256" key="6">
    <source>
        <dbReference type="ARBA" id="ARBA00033409"/>
    </source>
</evidence>
<dbReference type="GO" id="GO:0043590">
    <property type="term" value="C:bacterial nucleoid"/>
    <property type="evidence" value="ECO:0007669"/>
    <property type="project" value="TreeGrafter"/>
</dbReference>
<feature type="domain" description="DNA replication/recombination mediator RecO N-terminal" evidence="9">
    <location>
        <begin position="2"/>
        <end position="66"/>
    </location>
</feature>
<dbReference type="PANTHER" id="PTHR33991:SF1">
    <property type="entry name" value="DNA REPAIR PROTEIN RECO"/>
    <property type="match status" value="1"/>
</dbReference>
<evidence type="ECO:0000259" key="9">
    <source>
        <dbReference type="Pfam" id="PF11967"/>
    </source>
</evidence>
<dbReference type="Proteomes" id="UP000030905">
    <property type="component" value="Chromosome"/>
</dbReference>
<dbReference type="GO" id="GO:0006302">
    <property type="term" value="P:double-strand break repair"/>
    <property type="evidence" value="ECO:0007669"/>
    <property type="project" value="TreeGrafter"/>
</dbReference>
<dbReference type="Gene3D" id="2.40.50.140">
    <property type="entry name" value="Nucleic acid-binding proteins"/>
    <property type="match status" value="1"/>
</dbReference>
<dbReference type="PANTHER" id="PTHR33991">
    <property type="entry name" value="DNA REPAIR PROTEIN RECO"/>
    <property type="match status" value="1"/>
</dbReference>
<evidence type="ECO:0000256" key="4">
    <source>
        <dbReference type="ARBA" id="ARBA00023172"/>
    </source>
</evidence>
<gene>
    <name evidence="7 10" type="primary">recO</name>
    <name evidence="10" type="ORF">CLPA_c22960</name>
    <name evidence="11" type="ORF">CP6013_00883</name>
</gene>
<evidence type="ECO:0000256" key="5">
    <source>
        <dbReference type="ARBA" id="ARBA00023204"/>
    </source>
</evidence>
<reference evidence="11" key="2">
    <citation type="submission" date="2015-10" db="EMBL/GenBank/DDBJ databases">
        <title>Improved Draft Genome Sequence of Clostridium pasteurianum Strain ATCC 6013 (DSM 525) Using a Hybrid Next-Generation Sequencing Approach.</title>
        <authorList>
            <person name="Pyne M.E."/>
            <person name="Utturkar S.M."/>
            <person name="Brown S.D."/>
            <person name="Moo-Young M."/>
            <person name="Chung D.A."/>
            <person name="Chou P.C."/>
        </authorList>
    </citation>
    <scope>NUCLEOTIDE SEQUENCE</scope>
    <source>
        <strain evidence="11">ATCC 6013</strain>
    </source>
</reference>
<protein>
    <recommendedName>
        <fullName evidence="2 7">DNA repair protein RecO</fullName>
    </recommendedName>
    <alternativeName>
        <fullName evidence="6 7">Recombination protein O</fullName>
    </alternativeName>
</protein>
<dbReference type="SUPFAM" id="SSF50249">
    <property type="entry name" value="Nucleic acid-binding proteins"/>
    <property type="match status" value="1"/>
</dbReference>
<evidence type="ECO:0000256" key="2">
    <source>
        <dbReference type="ARBA" id="ARBA00021310"/>
    </source>
</evidence>
<dbReference type="Gene3D" id="1.20.1440.120">
    <property type="entry name" value="Recombination protein O, C-terminal domain"/>
    <property type="match status" value="1"/>
</dbReference>
<dbReference type="PATRIC" id="fig|1262449.3.peg.694"/>
<evidence type="ECO:0000313" key="10">
    <source>
        <dbReference type="EMBL" id="AJA52354.1"/>
    </source>
</evidence>
<comment type="function">
    <text evidence="7">Involved in DNA repair and RecF pathway recombination.</text>
</comment>
<reference evidence="10 13" key="1">
    <citation type="journal article" date="2015" name="Genome Announc.">
        <title>Complete Genome Sequence of the Nitrogen-Fixing and Solvent-Producing Clostridium pasteurianum DSM 525.</title>
        <authorList>
            <person name="Poehlein A."/>
            <person name="Grosse-Honebrink A."/>
            <person name="Zhang Y."/>
            <person name="Minton N.P."/>
            <person name="Daniel R."/>
        </authorList>
    </citation>
    <scope>NUCLEOTIDE SEQUENCE [LARGE SCALE GENOMIC DNA]</scope>
    <source>
        <strain evidence="10">DSM 525</strain>
        <strain evidence="13">DSM 525 / ATCC 6013</strain>
    </source>
</reference>
<dbReference type="SUPFAM" id="SSF57863">
    <property type="entry name" value="ArfGap/RecO-like zinc finger"/>
    <property type="match status" value="1"/>
</dbReference>
<keyword evidence="8" id="KW-0472">Membrane</keyword>
<keyword evidence="8" id="KW-0812">Transmembrane</keyword>
<dbReference type="HAMAP" id="MF_00201">
    <property type="entry name" value="RecO"/>
    <property type="match status" value="1"/>
</dbReference>
<dbReference type="InterPro" id="IPR037278">
    <property type="entry name" value="ARFGAP/RecO"/>
</dbReference>
<dbReference type="KEGG" id="cpae:CPAST_c22960"/>
<dbReference type="InterPro" id="IPR003717">
    <property type="entry name" value="RecO"/>
</dbReference>
<keyword evidence="4 7" id="KW-0233">DNA recombination</keyword>
<evidence type="ECO:0000256" key="3">
    <source>
        <dbReference type="ARBA" id="ARBA00022763"/>
    </source>
</evidence>
<dbReference type="InterPro" id="IPR022572">
    <property type="entry name" value="DNA_rep/recomb_RecO_N"/>
</dbReference>
<keyword evidence="13" id="KW-1185">Reference proteome</keyword>
<proteinExistence type="inferred from homology"/>
<keyword evidence="5 7" id="KW-0234">DNA repair</keyword>
<dbReference type="GO" id="GO:0006310">
    <property type="term" value="P:DNA recombination"/>
    <property type="evidence" value="ECO:0007669"/>
    <property type="project" value="UniProtKB-UniRule"/>
</dbReference>
<dbReference type="Pfam" id="PF02565">
    <property type="entry name" value="RecO_C"/>
    <property type="match status" value="1"/>
</dbReference>
<dbReference type="InterPro" id="IPR042242">
    <property type="entry name" value="RecO_C"/>
</dbReference>
<keyword evidence="3 7" id="KW-0227">DNA damage</keyword>
<accession>A0A0H3J362</accession>
<reference evidence="11 12" key="3">
    <citation type="journal article" name="Genome Announc.">
        <title>Improved Draft Genome Sequence of Clostridium pasteurianum Strain ATCC 6013 (DSM 525) Using a Hybrid Next-Generation Sequencing Approach.</title>
        <authorList>
            <person name="Pyne M.E."/>
            <person name="Utturkar S."/>
            <person name="Brown S.D."/>
            <person name="Moo-Young M."/>
            <person name="Chung D.A."/>
            <person name="Chou C.P."/>
        </authorList>
    </citation>
    <scope>NUCLEOTIDE SEQUENCE [LARGE SCALE GENOMIC DNA]</scope>
    <source>
        <strain evidence="11 12">ATCC 6013</strain>
    </source>
</reference>
<dbReference type="eggNOG" id="COG1381">
    <property type="taxonomic scope" value="Bacteria"/>
</dbReference>
<dbReference type="AlphaFoldDB" id="A0A0H3J362"/>
<name>A0A0H3J362_CLOPA</name>
<dbReference type="Pfam" id="PF11967">
    <property type="entry name" value="RecO_N"/>
    <property type="match status" value="1"/>
</dbReference>
<evidence type="ECO:0000313" key="13">
    <source>
        <dbReference type="Proteomes" id="UP000030905"/>
    </source>
</evidence>
<feature type="transmembrane region" description="Helical" evidence="8">
    <location>
        <begin position="33"/>
        <end position="49"/>
    </location>
</feature>
<dbReference type="EMBL" id="JPGY02000001">
    <property type="protein sequence ID" value="KRU11636.1"/>
    <property type="molecule type" value="Genomic_DNA"/>
</dbReference>
<dbReference type="Proteomes" id="UP000028042">
    <property type="component" value="Unassembled WGS sequence"/>
</dbReference>
<dbReference type="NCBIfam" id="TIGR00613">
    <property type="entry name" value="reco"/>
    <property type="match status" value="1"/>
</dbReference>
<evidence type="ECO:0000256" key="1">
    <source>
        <dbReference type="ARBA" id="ARBA00007452"/>
    </source>
</evidence>
<organism evidence="10 13">
    <name type="scientific">Clostridium pasteurianum DSM 525 = ATCC 6013</name>
    <dbReference type="NCBI Taxonomy" id="1262449"/>
    <lineage>
        <taxon>Bacteria</taxon>
        <taxon>Bacillati</taxon>
        <taxon>Bacillota</taxon>
        <taxon>Clostridia</taxon>
        <taxon>Eubacteriales</taxon>
        <taxon>Clostridiaceae</taxon>
        <taxon>Clostridium</taxon>
    </lineage>
</organism>
<evidence type="ECO:0000313" key="12">
    <source>
        <dbReference type="Proteomes" id="UP000028042"/>
    </source>
</evidence>
<dbReference type="EMBL" id="CP009268">
    <property type="protein sequence ID" value="AJA52354.1"/>
    <property type="molecule type" value="Genomic_DNA"/>
</dbReference>
<evidence type="ECO:0000256" key="8">
    <source>
        <dbReference type="SAM" id="Phobius"/>
    </source>
</evidence>
<keyword evidence="8" id="KW-1133">Transmembrane helix</keyword>
<dbReference type="InterPro" id="IPR012340">
    <property type="entry name" value="NA-bd_OB-fold"/>
</dbReference>
<sequence length="235" mass="27305">MDIKENDKMLWIFTEKFGKITVMARGTKKSRSRLMPISLIFCFANYILFKGKSMFSINEGEIIDSFQEFLSDLDILTYTSYLCELIDLSMTEGESNRELFREFVTAFYLIKNKVGDIETLIRTFEIKLLTLTGYGLNLDSCVKCRKKLSVSNYLSYQYYGGICNECTKDNGKIISYTAFKVLSYLSRLPLDKVYRVNLNSKIKDEIYKVLSDLILQSYGRKPKSLEILYSLKRSD</sequence>
<dbReference type="KEGG" id="cpat:CLPA_c22960"/>
<evidence type="ECO:0000256" key="7">
    <source>
        <dbReference type="HAMAP-Rule" id="MF_00201"/>
    </source>
</evidence>